<gene>
    <name evidence="1" type="ORF">H5410_017843</name>
</gene>
<accession>A0A9J6A160</accession>
<evidence type="ECO:0000313" key="1">
    <source>
        <dbReference type="EMBL" id="KAG5618019.1"/>
    </source>
</evidence>
<dbReference type="EMBL" id="JACXVP010000003">
    <property type="protein sequence ID" value="KAG5618019.1"/>
    <property type="molecule type" value="Genomic_DNA"/>
</dbReference>
<proteinExistence type="predicted"/>
<evidence type="ECO:0000313" key="2">
    <source>
        <dbReference type="Proteomes" id="UP000824120"/>
    </source>
</evidence>
<dbReference type="Proteomes" id="UP000824120">
    <property type="component" value="Chromosome 3"/>
</dbReference>
<dbReference type="AlphaFoldDB" id="A0A9J6A160"/>
<name>A0A9J6A160_SOLCO</name>
<protein>
    <submittedName>
        <fullName evidence="1">Uncharacterized protein</fullName>
    </submittedName>
</protein>
<dbReference type="OrthoDB" id="768353at2759"/>
<organism evidence="1 2">
    <name type="scientific">Solanum commersonii</name>
    <name type="common">Commerson's wild potato</name>
    <name type="synonym">Commerson's nightshade</name>
    <dbReference type="NCBI Taxonomy" id="4109"/>
    <lineage>
        <taxon>Eukaryota</taxon>
        <taxon>Viridiplantae</taxon>
        <taxon>Streptophyta</taxon>
        <taxon>Embryophyta</taxon>
        <taxon>Tracheophyta</taxon>
        <taxon>Spermatophyta</taxon>
        <taxon>Magnoliopsida</taxon>
        <taxon>eudicotyledons</taxon>
        <taxon>Gunneridae</taxon>
        <taxon>Pentapetalae</taxon>
        <taxon>asterids</taxon>
        <taxon>lamiids</taxon>
        <taxon>Solanales</taxon>
        <taxon>Solanaceae</taxon>
        <taxon>Solanoideae</taxon>
        <taxon>Solaneae</taxon>
        <taxon>Solanum</taxon>
    </lineage>
</organism>
<keyword evidence="2" id="KW-1185">Reference proteome</keyword>
<sequence length="113" mass="12319">MEPRLRVRIGGDSNISVEKITLSPFLFALVMDELSGPFDGPVVGIELMLGGVETNSESKGFRLSRTKTDGLDETDVEVRLAEVIPKKESFRYLGVRIQGSGDIVSHISVLELG</sequence>
<comment type="caution">
    <text evidence="1">The sequence shown here is derived from an EMBL/GenBank/DDBJ whole genome shotgun (WGS) entry which is preliminary data.</text>
</comment>
<reference evidence="1 2" key="1">
    <citation type="submission" date="2020-09" db="EMBL/GenBank/DDBJ databases">
        <title>De no assembly of potato wild relative species, Solanum commersonii.</title>
        <authorList>
            <person name="Cho K."/>
        </authorList>
    </citation>
    <scope>NUCLEOTIDE SEQUENCE [LARGE SCALE GENOMIC DNA]</scope>
    <source>
        <strain evidence="1">LZ3.2</strain>
        <tissue evidence="1">Leaf</tissue>
    </source>
</reference>